<name>A0A0A9YGS2_LYGHE</name>
<sequence length="170" mass="18577">MSYVQQRVPFHVPLYNKFLACCAMNVNTLVQQGLYVSRQNIHLILRALHALAKYNGAKNNANSFMDTKCDVRCKNNNNDNDNDSSSSNIIEECDIHMGGGSGGGLEIEEGVVHGCAVLNSMQRHQYVRQLYDALPLLRETPHSVFACVALQDVAGAIVALGKLARSKATG</sequence>
<reference evidence="1" key="2">
    <citation type="submission" date="2014-07" db="EMBL/GenBank/DDBJ databases">
        <authorList>
            <person name="Hull J."/>
        </authorList>
    </citation>
    <scope>NUCLEOTIDE SEQUENCE</scope>
</reference>
<gene>
    <name evidence="1" type="ORF">CM83_15206</name>
</gene>
<dbReference type="EMBL" id="GBHO01014899">
    <property type="protein sequence ID" value="JAG28705.1"/>
    <property type="molecule type" value="Transcribed_RNA"/>
</dbReference>
<reference evidence="1" key="1">
    <citation type="journal article" date="2014" name="PLoS ONE">
        <title>Transcriptome-Based Identification of ABC Transporters in the Western Tarnished Plant Bug Lygus hesperus.</title>
        <authorList>
            <person name="Hull J.J."/>
            <person name="Chaney K."/>
            <person name="Geib S.M."/>
            <person name="Fabrick J.A."/>
            <person name="Brent C.S."/>
            <person name="Walsh D."/>
            <person name="Lavine L.C."/>
        </authorList>
    </citation>
    <scope>NUCLEOTIDE SEQUENCE</scope>
</reference>
<accession>A0A0A9YGS2</accession>
<protein>
    <submittedName>
        <fullName evidence="1">Uncharacterized protein</fullName>
    </submittedName>
</protein>
<evidence type="ECO:0000313" key="1">
    <source>
        <dbReference type="EMBL" id="JAG28705.1"/>
    </source>
</evidence>
<organism evidence="1">
    <name type="scientific">Lygus hesperus</name>
    <name type="common">Western plant bug</name>
    <dbReference type="NCBI Taxonomy" id="30085"/>
    <lineage>
        <taxon>Eukaryota</taxon>
        <taxon>Metazoa</taxon>
        <taxon>Ecdysozoa</taxon>
        <taxon>Arthropoda</taxon>
        <taxon>Hexapoda</taxon>
        <taxon>Insecta</taxon>
        <taxon>Pterygota</taxon>
        <taxon>Neoptera</taxon>
        <taxon>Paraneoptera</taxon>
        <taxon>Hemiptera</taxon>
        <taxon>Heteroptera</taxon>
        <taxon>Panheteroptera</taxon>
        <taxon>Cimicomorpha</taxon>
        <taxon>Miridae</taxon>
        <taxon>Mirini</taxon>
        <taxon>Lygus</taxon>
    </lineage>
</organism>
<dbReference type="AlphaFoldDB" id="A0A0A9YGS2"/>
<proteinExistence type="predicted"/>